<feature type="domain" description="Dynein heavy chain tail" evidence="1">
    <location>
        <begin position="214"/>
        <end position="649"/>
    </location>
</feature>
<sequence>MPPGSDDARKKFVLTTAGNFFGLKPSSSLADNQELNNFLDDGNEFILSFTRHDHDLRLSNKIEAVGDSGEKVLVFFKLYPTVITEDNLDRSLLVSSMLESPINTLYQSVKQVFAPVLLQDEQWRSAFDPKLASLLNELETGLGSVVRQSGAKPFAKKGHTEDDILGILTPNDEFQFWADLSESAEKSSVRERASYFTEQFKLIQKEYVGLDSLSMSDVVDLVEQSKDALDDVWRQTDFQPYPETRMVRLLDVIGGALGRYVQKKLSGLKIFEEPFVLMRENLRVGVSICEQWVGASEHLTGQVWKRYAPHPWEGQKHCPQTLQCLAKRLNEVVALRMVHEKLLCLLPGGKQQALTADRVFEPFSGLNPVHYNPYTEPLWRAAVVQFERVIAPSEQEVAGRLKNYIADVQDNPQQLLQVFQKHKELIRRPTISKELQSEREKLLAKLLDYIKGLKNDFESRCHGGPGDKNGPLTGRNLPEVVNKIVWVRHLVHKVEDSVRIAEALLSDLSGFKGFLRFCDDLLEILRAYEQEQFEDWSRDILSGLADPRSGISNRVMELDHVDGRLKIQYSDRLVSLLKEVRQLSALGFPIPAKIQQAANTADKFHRQAIVLKQVAHFYNTIDQQMIPSQRPMMLSLALAFEQVIKSKESDSKLQITWDNPKELEVYIGKLQSAAEKLSTENRKLRRWHTDFIDKVVTLMNVDLLRHQQRWKDGLQELRTGFATLEAQGIRCDDMQAWRQHWNHQLYKALEHQYQTGLEALNKNLPEIQIDLIFKSVYFKQGRLQFRPPFEEVRARYFREMKRFISIPNQFKGVSIPGEELIFNIMIDRNASGFLTIFSKAEDLFSRLQAMQDKFKEWVVLGQVDLEKLVGKHLTSVQDWERNFKALKARGKESERLPSQEKVDCITVNCEPVKTTIDDLIQRLFDMLLLSLKKSIQGHTQSIESFISESMEVLATRPESMEEIAAATGKYSQIVARKPEILPEFQFAEEKNRLLRTVAGSGLDSLSSLRAKWDKLELVMESHQLMIKDQVEVMRNHASARISAYMADLERFKARWDQLKPKDEMLETGDHPALLACLQTIRDKQQEFQEMELIRNKLLEDCAHFNLEPPDFSLAEETKRDMDEHSQMWGLYEEWHQGFTEKAQEDWITFRSKTYVFEEFLFAWQDRLRKLEKPTVMSVKLQGEVDKYKNMVPVLKYVRGEHLSQDHWLDMFRLLGLPRGTTLERLTFNDLLGVAHTISEKALELKVCEQDHCR</sequence>
<dbReference type="Proteomes" id="UP000265020">
    <property type="component" value="Unassembled WGS sequence"/>
</dbReference>
<evidence type="ECO:0000259" key="1">
    <source>
        <dbReference type="Pfam" id="PF08385"/>
    </source>
</evidence>
<keyword evidence="4" id="KW-1185">Reference proteome</keyword>
<evidence type="ECO:0000313" key="3">
    <source>
        <dbReference type="Ensembl" id="ENSCVAP00000015346.1"/>
    </source>
</evidence>
<reference evidence="3" key="2">
    <citation type="submission" date="2025-09" db="UniProtKB">
        <authorList>
            <consortium name="Ensembl"/>
        </authorList>
    </citation>
    <scope>IDENTIFICATION</scope>
</reference>
<dbReference type="Pfam" id="PF08393">
    <property type="entry name" value="DHC_N2"/>
    <property type="match status" value="1"/>
</dbReference>
<dbReference type="PANTHER" id="PTHR46532">
    <property type="entry name" value="MALE FERTILITY FACTOR KL5"/>
    <property type="match status" value="1"/>
</dbReference>
<evidence type="ECO:0000259" key="2">
    <source>
        <dbReference type="Pfam" id="PF08393"/>
    </source>
</evidence>
<proteinExistence type="predicted"/>
<name>A0A3Q2D9A2_CYPVA</name>
<reference evidence="3" key="1">
    <citation type="submission" date="2025-08" db="UniProtKB">
        <authorList>
            <consortium name="Ensembl"/>
        </authorList>
    </citation>
    <scope>IDENTIFICATION</scope>
</reference>
<dbReference type="Ensembl" id="ENSCVAT00000023413.1">
    <property type="protein sequence ID" value="ENSCVAP00000015346.1"/>
    <property type="gene ID" value="ENSCVAG00000018248.1"/>
</dbReference>
<organism evidence="3 4">
    <name type="scientific">Cyprinodon variegatus</name>
    <name type="common">Sheepshead minnow</name>
    <dbReference type="NCBI Taxonomy" id="28743"/>
    <lineage>
        <taxon>Eukaryota</taxon>
        <taxon>Metazoa</taxon>
        <taxon>Chordata</taxon>
        <taxon>Craniata</taxon>
        <taxon>Vertebrata</taxon>
        <taxon>Euteleostomi</taxon>
        <taxon>Actinopterygii</taxon>
        <taxon>Neopterygii</taxon>
        <taxon>Teleostei</taxon>
        <taxon>Neoteleostei</taxon>
        <taxon>Acanthomorphata</taxon>
        <taxon>Ovalentaria</taxon>
        <taxon>Atherinomorphae</taxon>
        <taxon>Cyprinodontiformes</taxon>
        <taxon>Cyprinodontidae</taxon>
        <taxon>Cyprinodon</taxon>
    </lineage>
</organism>
<dbReference type="GO" id="GO:0005858">
    <property type="term" value="C:axonemal dynein complex"/>
    <property type="evidence" value="ECO:0007669"/>
    <property type="project" value="TreeGrafter"/>
</dbReference>
<dbReference type="GeneTree" id="ENSGT00940000154620"/>
<dbReference type="InterPro" id="IPR026983">
    <property type="entry name" value="DHC"/>
</dbReference>
<feature type="domain" description="Dynein heavy chain linker" evidence="2">
    <location>
        <begin position="1115"/>
        <end position="1233"/>
    </location>
</feature>
<evidence type="ECO:0008006" key="5">
    <source>
        <dbReference type="Google" id="ProtNLM"/>
    </source>
</evidence>
<protein>
    <recommendedName>
        <fullName evidence="5">Dynein heavy chain tail domain-containing protein</fullName>
    </recommendedName>
</protein>
<dbReference type="GO" id="GO:0007018">
    <property type="term" value="P:microtubule-based movement"/>
    <property type="evidence" value="ECO:0007669"/>
    <property type="project" value="InterPro"/>
</dbReference>
<dbReference type="Pfam" id="PF08385">
    <property type="entry name" value="DHC_N1"/>
    <property type="match status" value="1"/>
</dbReference>
<dbReference type="GO" id="GO:0051959">
    <property type="term" value="F:dynein light intermediate chain binding"/>
    <property type="evidence" value="ECO:0007669"/>
    <property type="project" value="InterPro"/>
</dbReference>
<evidence type="ECO:0000313" key="4">
    <source>
        <dbReference type="Proteomes" id="UP000265020"/>
    </source>
</evidence>
<dbReference type="InterPro" id="IPR013602">
    <property type="entry name" value="Dynein_heavy_linker"/>
</dbReference>
<dbReference type="InterPro" id="IPR013594">
    <property type="entry name" value="Dynein_heavy_tail"/>
</dbReference>
<accession>A0A3Q2D9A2</accession>
<dbReference type="AlphaFoldDB" id="A0A3Q2D9A2"/>
<dbReference type="GO" id="GO:0045505">
    <property type="term" value="F:dynein intermediate chain binding"/>
    <property type="evidence" value="ECO:0007669"/>
    <property type="project" value="InterPro"/>
</dbReference>
<dbReference type="OMA" id="ELKVHTH"/>
<dbReference type="STRING" id="28743.ENSCVAP00000015346"/>
<dbReference type="PANTHER" id="PTHR46532:SF15">
    <property type="entry name" value="CYTOPLASMIC DYNEIN 2 HEAVY CHAIN 1"/>
    <property type="match status" value="1"/>
</dbReference>